<evidence type="ECO:0000313" key="3">
    <source>
        <dbReference type="Proteomes" id="UP000529795"/>
    </source>
</evidence>
<evidence type="ECO:0000256" key="1">
    <source>
        <dbReference type="SAM" id="SignalP"/>
    </source>
</evidence>
<dbReference type="RefSeq" id="WP_183983061.1">
    <property type="nucleotide sequence ID" value="NZ_JACIEV010000003.1"/>
</dbReference>
<proteinExistence type="predicted"/>
<name>A0A840FAS7_9SPHN</name>
<feature type="chain" id="PRO_5032757944" evidence="1">
    <location>
        <begin position="25"/>
        <end position="381"/>
    </location>
</feature>
<dbReference type="Proteomes" id="UP000529795">
    <property type="component" value="Unassembled WGS sequence"/>
</dbReference>
<protein>
    <submittedName>
        <fullName evidence="2">Uncharacterized protein (DUF885 family)</fullName>
    </submittedName>
</protein>
<keyword evidence="1" id="KW-0732">Signal</keyword>
<accession>A0A840FAS7</accession>
<evidence type="ECO:0000313" key="2">
    <source>
        <dbReference type="EMBL" id="MBB4153376.1"/>
    </source>
</evidence>
<dbReference type="Pfam" id="PF05960">
    <property type="entry name" value="DUF885"/>
    <property type="match status" value="1"/>
</dbReference>
<dbReference type="InterPro" id="IPR006311">
    <property type="entry name" value="TAT_signal"/>
</dbReference>
<feature type="signal peptide" evidence="1">
    <location>
        <begin position="1"/>
        <end position="24"/>
    </location>
</feature>
<dbReference type="PANTHER" id="PTHR33361">
    <property type="entry name" value="GLR0591 PROTEIN"/>
    <property type="match status" value="1"/>
</dbReference>
<keyword evidence="3" id="KW-1185">Reference proteome</keyword>
<dbReference type="AlphaFoldDB" id="A0A840FAS7"/>
<reference evidence="2 3" key="1">
    <citation type="submission" date="2020-08" db="EMBL/GenBank/DDBJ databases">
        <title>Genomic Encyclopedia of Type Strains, Phase IV (KMG-IV): sequencing the most valuable type-strain genomes for metagenomic binning, comparative biology and taxonomic classification.</title>
        <authorList>
            <person name="Goeker M."/>
        </authorList>
    </citation>
    <scope>NUCLEOTIDE SEQUENCE [LARGE SCALE GENOMIC DNA]</scope>
    <source>
        <strain evidence="2 3">YC6723</strain>
    </source>
</reference>
<sequence>MTTGLNRRHLLAGFAAFTACPAAAQTSVTAILDAAAKLPPTEALKLLAPIDAARLPPTERLDVEAARAGLAIDVRLGQRPTDYALLLQRRLGDAATPDRAIERLDRALATLSARALPLFKKIGHTVGTIGDRYAALFAETDQYFATADQAIAAMLRTLADLRIDTQALLPAVPPYCLDVSVRQLSAEEIAAGKQGYREPPAPGHPGAYIVDLKDLTRRPAWSLPSVVAHELLPGHMVQLGIESAAPPHPLRITYAAAFVEGWATYAETLVASRFTDPRVALGHLHWLIFRAARARIDLGLHHQHWSQDEARARQIEWQGAPVYFASFDTELTRTLREPASRAAEALAWLALADRAPRDPARRRRWHAAVLANGRKRLEQLP</sequence>
<gene>
    <name evidence="2" type="ORF">GGQ80_001278</name>
</gene>
<dbReference type="PROSITE" id="PS51318">
    <property type="entry name" value="TAT"/>
    <property type="match status" value="1"/>
</dbReference>
<comment type="caution">
    <text evidence="2">The sequence shown here is derived from an EMBL/GenBank/DDBJ whole genome shotgun (WGS) entry which is preliminary data.</text>
</comment>
<dbReference type="EMBL" id="JACIEV010000003">
    <property type="protein sequence ID" value="MBB4153376.1"/>
    <property type="molecule type" value="Genomic_DNA"/>
</dbReference>
<organism evidence="2 3">
    <name type="scientific">Sphingomonas jinjuensis</name>
    <dbReference type="NCBI Taxonomy" id="535907"/>
    <lineage>
        <taxon>Bacteria</taxon>
        <taxon>Pseudomonadati</taxon>
        <taxon>Pseudomonadota</taxon>
        <taxon>Alphaproteobacteria</taxon>
        <taxon>Sphingomonadales</taxon>
        <taxon>Sphingomonadaceae</taxon>
        <taxon>Sphingomonas</taxon>
    </lineage>
</organism>
<dbReference type="PANTHER" id="PTHR33361:SF2">
    <property type="entry name" value="DUF885 DOMAIN-CONTAINING PROTEIN"/>
    <property type="match status" value="1"/>
</dbReference>
<dbReference type="InterPro" id="IPR010281">
    <property type="entry name" value="DUF885"/>
</dbReference>
<dbReference type="PROSITE" id="PS51257">
    <property type="entry name" value="PROKAR_LIPOPROTEIN"/>
    <property type="match status" value="1"/>
</dbReference>